<organism evidence="3 4">
    <name type="scientific">Streptosporangium algeriense</name>
    <dbReference type="NCBI Taxonomy" id="1682748"/>
    <lineage>
        <taxon>Bacteria</taxon>
        <taxon>Bacillati</taxon>
        <taxon>Actinomycetota</taxon>
        <taxon>Actinomycetes</taxon>
        <taxon>Streptosporangiales</taxon>
        <taxon>Streptosporangiaceae</taxon>
        <taxon>Streptosporangium</taxon>
    </lineage>
</organism>
<comment type="caution">
    <text evidence="3">The sequence shown here is derived from an EMBL/GenBank/DDBJ whole genome shotgun (WGS) entry which is preliminary data.</text>
</comment>
<dbReference type="Pfam" id="PF00668">
    <property type="entry name" value="Condensation"/>
    <property type="match status" value="1"/>
</dbReference>
<dbReference type="Gene3D" id="3.30.559.10">
    <property type="entry name" value="Chloramphenicol acetyltransferase-like domain"/>
    <property type="match status" value="1"/>
</dbReference>
<gene>
    <name evidence="3" type="ORF">ACFQ08_22315</name>
</gene>
<dbReference type="PRINTS" id="PR00154">
    <property type="entry name" value="AMPBINDING"/>
</dbReference>
<dbReference type="InterPro" id="IPR000873">
    <property type="entry name" value="AMP-dep_synth/lig_dom"/>
</dbReference>
<feature type="domain" description="AMP-dependent synthetase/ligase" evidence="1">
    <location>
        <begin position="412"/>
        <end position="749"/>
    </location>
</feature>
<dbReference type="SUPFAM" id="SSF56801">
    <property type="entry name" value="Acetyl-CoA synthetase-like"/>
    <property type="match status" value="1"/>
</dbReference>
<feature type="non-terminal residue" evidence="3">
    <location>
        <position position="808"/>
    </location>
</feature>
<dbReference type="EMBL" id="JBHTHX010000879">
    <property type="protein sequence ID" value="MFD0887287.1"/>
    <property type="molecule type" value="Genomic_DNA"/>
</dbReference>
<dbReference type="InterPro" id="IPR020459">
    <property type="entry name" value="AMP-binding"/>
</dbReference>
<proteinExistence type="predicted"/>
<dbReference type="PROSITE" id="PS00455">
    <property type="entry name" value="AMP_BINDING"/>
    <property type="match status" value="1"/>
</dbReference>
<dbReference type="NCBIfam" id="TIGR01733">
    <property type="entry name" value="AA-adenyl-dom"/>
    <property type="match status" value="1"/>
</dbReference>
<dbReference type="Gene3D" id="3.30.559.30">
    <property type="entry name" value="Nonribosomal peptide synthetase, condensation domain"/>
    <property type="match status" value="1"/>
</dbReference>
<sequence length="808" mass="87557">MLRTVFPVRDGRPEQVILHAVEVPWSVEEAADRDEAAVWARLVEAVRVPFDLAVGPLLRVCVLRVGDREHLLALSVHHIVFDGWSQGVLLREWARFYEARLCGEPAGLPVLPVQFADVAVWQREWLAEGGVAEQLGYWRERLAGAPVALELPADRVRPVVQSHQGAFEPLTLEPELVGRLREMCEREGLTLFMVLLAGFKIVLARYTGSTDIVVGTPIANRNRVELEPLIGFLVNTLALRTDLGGDPTVADVLDRVRETCLGAYANQDLPFEQLVEELQPVRDLSRSPVVQVVFSLLNAPWEDPVFPGLSIEPVEADPQVAKLDLSLFFSHAGEALVGGAEYASDLFDAVTVRRLFGHYRMVLESLAGCDPAVVRLSQVDVLSAAERAELVAAGAAQPVRWPGDGCLHELVQRQADRAPEAAAIVCGDLIWSYRRLEGQANRIARGLRASGVGPGDVVALCVGRTPYLVAGLLGILKAGAAYLPLDPALPDSRVRYMLADAGARVVLGDRDTTAALPVECLELDDPTLWDGYDDTRLDVPVTVDDLAYVIYTSGSTGRPKGVMIPHAAIVNLAHSMGEHLRLDESDKVLALTTISFDIAALELFGPLTHGGSVVMATRDQATDGRALSTMANTCGVTLIQATPSGWRALLDTGWTSPPEARALCGGEELPLDVANRLTAAFTQVWNVYGPTETTVWSLIAPLRGDDVVPLGGPLANTSVYIVDDALNLVPDGITGELLIGGTGLAHGYHNRPALTSERFVPDPYGPPGSRLYRTGDLVRRRSNGTLEFLGRADHQIKLRGFRIELGEI</sequence>
<reference evidence="4" key="1">
    <citation type="journal article" date="2019" name="Int. J. Syst. Evol. Microbiol.">
        <title>The Global Catalogue of Microorganisms (GCM) 10K type strain sequencing project: providing services to taxonomists for standard genome sequencing and annotation.</title>
        <authorList>
            <consortium name="The Broad Institute Genomics Platform"/>
            <consortium name="The Broad Institute Genome Sequencing Center for Infectious Disease"/>
            <person name="Wu L."/>
            <person name="Ma J."/>
        </authorList>
    </citation>
    <scope>NUCLEOTIDE SEQUENCE [LARGE SCALE GENOMIC DNA]</scope>
    <source>
        <strain evidence="4">CCUG 62974</strain>
    </source>
</reference>
<dbReference type="InterPro" id="IPR010071">
    <property type="entry name" value="AA_adenyl_dom"/>
</dbReference>
<evidence type="ECO:0000259" key="2">
    <source>
        <dbReference type="Pfam" id="PF00668"/>
    </source>
</evidence>
<dbReference type="InterPro" id="IPR020845">
    <property type="entry name" value="AMP-binding_CS"/>
</dbReference>
<name>A0ABW3DWZ2_9ACTN</name>
<dbReference type="Proteomes" id="UP001597024">
    <property type="component" value="Unassembled WGS sequence"/>
</dbReference>
<dbReference type="PANTHER" id="PTHR45527">
    <property type="entry name" value="NONRIBOSOMAL PEPTIDE SYNTHETASE"/>
    <property type="match status" value="1"/>
</dbReference>
<dbReference type="PANTHER" id="PTHR45527:SF1">
    <property type="entry name" value="FATTY ACID SYNTHASE"/>
    <property type="match status" value="1"/>
</dbReference>
<dbReference type="InterPro" id="IPR023213">
    <property type="entry name" value="CAT-like_dom_sf"/>
</dbReference>
<feature type="domain" description="Condensation" evidence="2">
    <location>
        <begin position="2"/>
        <end position="391"/>
    </location>
</feature>
<dbReference type="Gene3D" id="3.40.50.980">
    <property type="match status" value="2"/>
</dbReference>
<dbReference type="CDD" id="cd19531">
    <property type="entry name" value="LCL_NRPS-like"/>
    <property type="match status" value="1"/>
</dbReference>
<evidence type="ECO:0000313" key="4">
    <source>
        <dbReference type="Proteomes" id="UP001597024"/>
    </source>
</evidence>
<dbReference type="SUPFAM" id="SSF52777">
    <property type="entry name" value="CoA-dependent acyltransferases"/>
    <property type="match status" value="2"/>
</dbReference>
<evidence type="ECO:0000313" key="3">
    <source>
        <dbReference type="EMBL" id="MFD0887287.1"/>
    </source>
</evidence>
<dbReference type="Gene3D" id="2.30.38.10">
    <property type="entry name" value="Luciferase, Domain 3"/>
    <property type="match status" value="1"/>
</dbReference>
<accession>A0ABW3DWZ2</accession>
<dbReference type="InterPro" id="IPR001242">
    <property type="entry name" value="Condensation_dom"/>
</dbReference>
<protein>
    <submittedName>
        <fullName evidence="3">Amino acid adenylation domain-containing protein</fullName>
    </submittedName>
</protein>
<keyword evidence="4" id="KW-1185">Reference proteome</keyword>
<dbReference type="Pfam" id="PF00501">
    <property type="entry name" value="AMP-binding"/>
    <property type="match status" value="1"/>
</dbReference>
<evidence type="ECO:0000259" key="1">
    <source>
        <dbReference type="Pfam" id="PF00501"/>
    </source>
</evidence>